<dbReference type="InParanoid" id="A0A1Y1UM19"/>
<dbReference type="Proteomes" id="UP000193218">
    <property type="component" value="Unassembled WGS sequence"/>
</dbReference>
<gene>
    <name evidence="3" type="ORF">BD324DRAFT_680259</name>
</gene>
<feature type="domain" description="Beta-lactamase-related" evidence="2">
    <location>
        <begin position="18"/>
        <end position="367"/>
    </location>
</feature>
<dbReference type="STRING" id="4999.A0A1Y1UM19"/>
<dbReference type="InterPro" id="IPR050491">
    <property type="entry name" value="AmpC-like"/>
</dbReference>
<name>A0A1Y1UM19_9TREE</name>
<sequence>MATVSLETLNWIESIRSKYGVPGLSFGVVKGISSKDETGSSLSSNARWEHSIHGFGTRNVQGDPYNEQTVCAIGSCSKVFSYLVVALLIHDGTKLPNGEPLKWETRVKDALGDAWEMKDQYATEHCTLHDLSGMKIGLGPHPYGRTHTTAESYDDQLRLIRHLTMSAELRQRFQYDSICPLALAGIAELITGKPYHTLVEEMIFEPLGMQSSFCDNKKARDTHKISEGFFRRGGSPQKSGVEKTGEPVSVGWWTKDEGYWMVPMGGIASTAKDMLLFLQELMEAKHLSAGILETPAEGQGVLWGPYNAMLKLDQNTPGLYGRGQAITSYRGHPVEWHSGNMPGQIATMIRIPGQKLGLFIGVNDGTRTGAALMFATRNRILDELLGLGITGREDYESKFLTPVWQPAPPISPPLPSEESARQALKELYPGTYAHGAYKTWQPYPFDPKVPESQAMIDAARLAGHTHEFDTHCIVSKSTSFWLSHILFRPLVNPVNGICTFDWFAFQVYPVSNGKEGWKDDEFVASVRSKGRGVWSEKGIGMFEGFWDIIPSSQKPLPTDWHNGVDKEASAEVWMRKES</sequence>
<dbReference type="RefSeq" id="XP_021872456.1">
    <property type="nucleotide sequence ID" value="XM_022019074.1"/>
</dbReference>
<dbReference type="OrthoDB" id="5946976at2759"/>
<dbReference type="InterPro" id="IPR001466">
    <property type="entry name" value="Beta-lactam-related"/>
</dbReference>
<dbReference type="GeneID" id="33560883"/>
<protein>
    <submittedName>
        <fullName evidence="3">Beta-lactamase/transpeptidase-like protein</fullName>
    </submittedName>
</protein>
<evidence type="ECO:0000313" key="4">
    <source>
        <dbReference type="Proteomes" id="UP000193218"/>
    </source>
</evidence>
<keyword evidence="4" id="KW-1185">Reference proteome</keyword>
<dbReference type="AlphaFoldDB" id="A0A1Y1UM19"/>
<evidence type="ECO:0000259" key="2">
    <source>
        <dbReference type="Pfam" id="PF00144"/>
    </source>
</evidence>
<evidence type="ECO:0000256" key="1">
    <source>
        <dbReference type="ARBA" id="ARBA00038215"/>
    </source>
</evidence>
<dbReference type="InterPro" id="IPR012338">
    <property type="entry name" value="Beta-lactam/transpept-like"/>
</dbReference>
<dbReference type="PANTHER" id="PTHR46825:SF15">
    <property type="entry name" value="BETA-LACTAMASE-RELATED DOMAIN-CONTAINING PROTEIN"/>
    <property type="match status" value="1"/>
</dbReference>
<dbReference type="EMBL" id="NBSH01000004">
    <property type="protein sequence ID" value="ORX38534.1"/>
    <property type="molecule type" value="Genomic_DNA"/>
</dbReference>
<evidence type="ECO:0000313" key="3">
    <source>
        <dbReference type="EMBL" id="ORX38534.1"/>
    </source>
</evidence>
<dbReference type="Pfam" id="PF00144">
    <property type="entry name" value="Beta-lactamase"/>
    <property type="match status" value="1"/>
</dbReference>
<accession>A0A1Y1UM19</accession>
<comment type="similarity">
    <text evidence="1">Belongs to the peptidase S12 family.</text>
</comment>
<reference evidence="3 4" key="1">
    <citation type="submission" date="2017-03" db="EMBL/GenBank/DDBJ databases">
        <title>Widespread Adenine N6-methylation of Active Genes in Fungi.</title>
        <authorList>
            <consortium name="DOE Joint Genome Institute"/>
            <person name="Mondo S.J."/>
            <person name="Dannebaum R.O."/>
            <person name="Kuo R.C."/>
            <person name="Louie K.B."/>
            <person name="Bewick A.J."/>
            <person name="Labutti K."/>
            <person name="Haridas S."/>
            <person name="Kuo A."/>
            <person name="Salamov A."/>
            <person name="Ahrendt S.R."/>
            <person name="Lau R."/>
            <person name="Bowen B.P."/>
            <person name="Lipzen A."/>
            <person name="Sullivan W."/>
            <person name="Andreopoulos W.B."/>
            <person name="Clum A."/>
            <person name="Lindquist E."/>
            <person name="Daum C."/>
            <person name="Northen T.R."/>
            <person name="Ramamoorthy G."/>
            <person name="Schmitz R.J."/>
            <person name="Gryganskyi A."/>
            <person name="Culley D."/>
            <person name="Magnuson J."/>
            <person name="James T.Y."/>
            <person name="O'Malley M.A."/>
            <person name="Stajich J.E."/>
            <person name="Spatafora J.W."/>
            <person name="Visel A."/>
            <person name="Grigoriev I.V."/>
        </authorList>
    </citation>
    <scope>NUCLEOTIDE SEQUENCE [LARGE SCALE GENOMIC DNA]</scope>
    <source>
        <strain evidence="3 4">NRRL Y-17943</strain>
    </source>
</reference>
<dbReference type="PANTHER" id="PTHR46825">
    <property type="entry name" value="D-ALANYL-D-ALANINE-CARBOXYPEPTIDASE/ENDOPEPTIDASE AMPH"/>
    <property type="match status" value="1"/>
</dbReference>
<organism evidence="3 4">
    <name type="scientific">Kockovaella imperatae</name>
    <dbReference type="NCBI Taxonomy" id="4999"/>
    <lineage>
        <taxon>Eukaryota</taxon>
        <taxon>Fungi</taxon>
        <taxon>Dikarya</taxon>
        <taxon>Basidiomycota</taxon>
        <taxon>Agaricomycotina</taxon>
        <taxon>Tremellomycetes</taxon>
        <taxon>Tremellales</taxon>
        <taxon>Cuniculitremaceae</taxon>
        <taxon>Kockovaella</taxon>
    </lineage>
</organism>
<proteinExistence type="inferred from homology"/>
<comment type="caution">
    <text evidence="3">The sequence shown here is derived from an EMBL/GenBank/DDBJ whole genome shotgun (WGS) entry which is preliminary data.</text>
</comment>
<dbReference type="SUPFAM" id="SSF56601">
    <property type="entry name" value="beta-lactamase/transpeptidase-like"/>
    <property type="match status" value="1"/>
</dbReference>
<dbReference type="Gene3D" id="3.40.710.10">
    <property type="entry name" value="DD-peptidase/beta-lactamase superfamily"/>
    <property type="match status" value="1"/>
</dbReference>